<keyword evidence="1" id="KW-0812">Transmembrane</keyword>
<evidence type="ECO:0000256" key="1">
    <source>
        <dbReference type="SAM" id="Phobius"/>
    </source>
</evidence>
<dbReference type="InParanoid" id="Q7UP87"/>
<accession>Q7UP87</accession>
<dbReference type="AlphaFoldDB" id="Q7UP87"/>
<dbReference type="Proteomes" id="UP000001025">
    <property type="component" value="Chromosome"/>
</dbReference>
<sequence>MGRFRGAVTPRCSGTAYLAISIFAIVGGTRPLNPENSSSRRFSGSTAMVCGLF</sequence>
<dbReference type="EMBL" id="BX294145">
    <property type="protein sequence ID" value="CAD75175.1"/>
    <property type="molecule type" value="Genomic_DNA"/>
</dbReference>
<dbReference type="STRING" id="243090.RB7097"/>
<feature type="transmembrane region" description="Helical" evidence="1">
    <location>
        <begin position="12"/>
        <end position="32"/>
    </location>
</feature>
<reference evidence="2 3" key="1">
    <citation type="journal article" date="2003" name="Proc. Natl. Acad. Sci. U.S.A.">
        <title>Complete genome sequence of the marine planctomycete Pirellula sp. strain 1.</title>
        <authorList>
            <person name="Gloeckner F.O."/>
            <person name="Kube M."/>
            <person name="Bauer M."/>
            <person name="Teeling H."/>
            <person name="Lombardot T."/>
            <person name="Ludwig W."/>
            <person name="Gade D."/>
            <person name="Beck A."/>
            <person name="Borzym K."/>
            <person name="Heitmann K."/>
            <person name="Rabus R."/>
            <person name="Schlesner H."/>
            <person name="Amann R."/>
            <person name="Reinhardt R."/>
        </authorList>
    </citation>
    <scope>NUCLEOTIDE SEQUENCE [LARGE SCALE GENOMIC DNA]</scope>
    <source>
        <strain evidence="3">DSM 10527 / NCIMB 13988 / SH1</strain>
    </source>
</reference>
<dbReference type="EnsemblBacteria" id="CAD75175">
    <property type="protein sequence ID" value="CAD75175"/>
    <property type="gene ID" value="RB7097"/>
</dbReference>
<protein>
    <submittedName>
        <fullName evidence="2">Uncharacterized protein</fullName>
    </submittedName>
</protein>
<dbReference type="HOGENOM" id="CLU_3065597_0_0_0"/>
<gene>
    <name evidence="2" type="ordered locus">RB7097</name>
</gene>
<keyword evidence="3" id="KW-1185">Reference proteome</keyword>
<evidence type="ECO:0000313" key="3">
    <source>
        <dbReference type="Proteomes" id="UP000001025"/>
    </source>
</evidence>
<proteinExistence type="predicted"/>
<evidence type="ECO:0000313" key="2">
    <source>
        <dbReference type="EMBL" id="CAD75175.1"/>
    </source>
</evidence>
<keyword evidence="1" id="KW-0472">Membrane</keyword>
<dbReference type="KEGG" id="rba:RB7097"/>
<organism evidence="2 3">
    <name type="scientific">Rhodopirellula baltica (strain DSM 10527 / NCIMB 13988 / SH1)</name>
    <dbReference type="NCBI Taxonomy" id="243090"/>
    <lineage>
        <taxon>Bacteria</taxon>
        <taxon>Pseudomonadati</taxon>
        <taxon>Planctomycetota</taxon>
        <taxon>Planctomycetia</taxon>
        <taxon>Pirellulales</taxon>
        <taxon>Pirellulaceae</taxon>
        <taxon>Rhodopirellula</taxon>
    </lineage>
</organism>
<name>Q7UP87_RHOBA</name>
<keyword evidence="1" id="KW-1133">Transmembrane helix</keyword>